<evidence type="ECO:0000313" key="1">
    <source>
        <dbReference type="EMBL" id="KAG5468161.1"/>
    </source>
</evidence>
<dbReference type="GeneID" id="92512236"/>
<dbReference type="AlphaFoldDB" id="A0A836GZR2"/>
<dbReference type="KEGG" id="lmat:92512236"/>
<keyword evidence="2" id="KW-1185">Reference proteome</keyword>
<gene>
    <name evidence="1" type="ORF">LSCM1_02136</name>
</gene>
<dbReference type="SMR" id="A0A836GZR2"/>
<dbReference type="Proteomes" id="UP000673552">
    <property type="component" value="Chromosome 34"/>
</dbReference>
<sequence>MMRFSACTGLRKALRVSASAALSTHRWLAHTPANYGAAAVQTPAWIEQLRQDAKTTEKSISYDIRVYDELSWRRKRFAFDKELWDPMRMSSILRNRLCLGNEEAEYTVIGEAFVFPDRGDSPVVNEPQRTCTLLWDHNSPTEKVMIQLSEHFPPLLWHTVKPTLGALKKVFSEFLDVDAEHMKKYLPYYEGVQNRIETQMDEKLTGALSPSHMKDKFIEDMRKRDPRSVELDYPNEHNIFLGLTPHFRLTEDQLMKKNPFVFGWPLLLSDGNEYLEDTPLRMAAFRTVYSKSLLMFHTRLDLQVDHRQTHLPGDDVEDILLEMPVFCTVNYPTNTRLCGGRPLVQRFNQVMGTSYPLDVPVDVLAAFARENIVKGARELLEELKFLTAASQKAPELERVFRVSEDQLSSNKIVGQLAYTIVYLALVSYPKFAEDVFKAYWKHPSDLVRVACAKGAHILERQDLVEQLIQAEPEGRCKAMLMATMHLHVGSHSPKTRYSGRGRVEGDFGKMDTSI</sequence>
<accession>A0A836GZR2</accession>
<name>A0A836GZR2_9TRYP</name>
<dbReference type="EMBL" id="JAFEUZ010000034">
    <property type="protein sequence ID" value="KAG5468161.1"/>
    <property type="molecule type" value="Genomic_DNA"/>
</dbReference>
<protein>
    <submittedName>
        <fullName evidence="1">Uncharacterized protein</fullName>
    </submittedName>
</protein>
<organism evidence="1 2">
    <name type="scientific">Leishmania martiniquensis</name>
    <dbReference type="NCBI Taxonomy" id="1580590"/>
    <lineage>
        <taxon>Eukaryota</taxon>
        <taxon>Discoba</taxon>
        <taxon>Euglenozoa</taxon>
        <taxon>Kinetoplastea</taxon>
        <taxon>Metakinetoplastina</taxon>
        <taxon>Trypanosomatida</taxon>
        <taxon>Trypanosomatidae</taxon>
        <taxon>Leishmaniinae</taxon>
        <taxon>Leishmania</taxon>
    </lineage>
</organism>
<evidence type="ECO:0000313" key="2">
    <source>
        <dbReference type="Proteomes" id="UP000673552"/>
    </source>
</evidence>
<dbReference type="OrthoDB" id="268966at2759"/>
<proteinExistence type="predicted"/>
<reference evidence="1 2" key="1">
    <citation type="submission" date="2021-03" db="EMBL/GenBank/DDBJ databases">
        <title>Leishmania (Mundinia) martiniquensis Genome sequencing and assembly.</title>
        <authorList>
            <person name="Almutairi H."/>
            <person name="Gatherer D."/>
        </authorList>
    </citation>
    <scope>NUCLEOTIDE SEQUENCE [LARGE SCALE GENOMIC DNA]</scope>
    <source>
        <strain evidence="1">LSCM1</strain>
    </source>
</reference>
<comment type="caution">
    <text evidence="1">The sequence shown here is derived from an EMBL/GenBank/DDBJ whole genome shotgun (WGS) entry which is preliminary data.</text>
</comment>
<dbReference type="RefSeq" id="XP_067175099.1">
    <property type="nucleotide sequence ID" value="XM_067319724.1"/>
</dbReference>